<dbReference type="Proteomes" id="UP000242957">
    <property type="component" value="Unassembled WGS sequence"/>
</dbReference>
<dbReference type="AlphaFoldDB" id="A0A1H0CWG1"/>
<gene>
    <name evidence="1" type="ORF">SAMN05216193_10449</name>
</gene>
<proteinExistence type="predicted"/>
<protein>
    <submittedName>
        <fullName evidence="1">Uncharacterized protein</fullName>
    </submittedName>
</protein>
<organism evidence="1 2">
    <name type="scientific">Pseudomonas jinjuensis</name>
    <dbReference type="NCBI Taxonomy" id="198616"/>
    <lineage>
        <taxon>Bacteria</taxon>
        <taxon>Pseudomonadati</taxon>
        <taxon>Pseudomonadota</taxon>
        <taxon>Gammaproteobacteria</taxon>
        <taxon>Pseudomonadales</taxon>
        <taxon>Pseudomonadaceae</taxon>
        <taxon>Pseudomonas</taxon>
    </lineage>
</organism>
<dbReference type="EMBL" id="FNIJ01000004">
    <property type="protein sequence ID" value="SDN62250.1"/>
    <property type="molecule type" value="Genomic_DNA"/>
</dbReference>
<evidence type="ECO:0000313" key="2">
    <source>
        <dbReference type="Proteomes" id="UP000242957"/>
    </source>
</evidence>
<name>A0A1H0CWG1_9PSED</name>
<sequence>MMLQQIEGILNATSPSFVFTCQRENDGSYSIMLSSLSHGIPMTTFVGISAAELQNESSVQRLAIELMDMVLED</sequence>
<accession>A0A1H0CWG1</accession>
<evidence type="ECO:0000313" key="1">
    <source>
        <dbReference type="EMBL" id="SDN62250.1"/>
    </source>
</evidence>
<dbReference type="RefSeq" id="WP_245726111.1">
    <property type="nucleotide sequence ID" value="NZ_FNIJ01000004.1"/>
</dbReference>
<keyword evidence="2" id="KW-1185">Reference proteome</keyword>
<reference evidence="2" key="1">
    <citation type="submission" date="2016-10" db="EMBL/GenBank/DDBJ databases">
        <authorList>
            <person name="Varghese N."/>
            <person name="Submissions S."/>
        </authorList>
    </citation>
    <scope>NUCLEOTIDE SEQUENCE [LARGE SCALE GENOMIC DNA]</scope>
    <source>
        <strain evidence="2">JCM 21621</strain>
    </source>
</reference>